<comment type="caution">
    <text evidence="1">The sequence shown here is derived from an EMBL/GenBank/DDBJ whole genome shotgun (WGS) entry which is preliminary data.</text>
</comment>
<dbReference type="EMBL" id="CM026426">
    <property type="protein sequence ID" value="KAG0571354.1"/>
    <property type="molecule type" value="Genomic_DNA"/>
</dbReference>
<proteinExistence type="predicted"/>
<dbReference type="Proteomes" id="UP000822688">
    <property type="component" value="Chromosome V"/>
</dbReference>
<gene>
    <name evidence="1" type="ORF">KC19_VG004600</name>
</gene>
<evidence type="ECO:0000313" key="2">
    <source>
        <dbReference type="Proteomes" id="UP000822688"/>
    </source>
</evidence>
<reference evidence="1" key="1">
    <citation type="submission" date="2020-06" db="EMBL/GenBank/DDBJ databases">
        <title>WGS assembly of Ceratodon purpureus strain R40.</title>
        <authorList>
            <person name="Carey S.B."/>
            <person name="Jenkins J."/>
            <person name="Shu S."/>
            <person name="Lovell J.T."/>
            <person name="Sreedasyam A."/>
            <person name="Maumus F."/>
            <person name="Tiley G.P."/>
            <person name="Fernandez-Pozo N."/>
            <person name="Barry K."/>
            <person name="Chen C."/>
            <person name="Wang M."/>
            <person name="Lipzen A."/>
            <person name="Daum C."/>
            <person name="Saski C.A."/>
            <person name="Payton A.C."/>
            <person name="Mcbreen J.C."/>
            <person name="Conrad R.E."/>
            <person name="Kollar L.M."/>
            <person name="Olsson S."/>
            <person name="Huttunen S."/>
            <person name="Landis J.B."/>
            <person name="Wickett N.J."/>
            <person name="Johnson M.G."/>
            <person name="Rensing S.A."/>
            <person name="Grimwood J."/>
            <person name="Schmutz J."/>
            <person name="Mcdaniel S.F."/>
        </authorList>
    </citation>
    <scope>NUCLEOTIDE SEQUENCE</scope>
    <source>
        <strain evidence="1">R40</strain>
    </source>
</reference>
<name>A0A8T0HKQ6_CERPU</name>
<sequence>MGSFVTSIIPVTYIHGQREVLVQGERNFNRFGVRLDYLPLLSMHLTQPLHNLPKVNVDSQYSGCFFNT</sequence>
<organism evidence="1 2">
    <name type="scientific">Ceratodon purpureus</name>
    <name type="common">Fire moss</name>
    <name type="synonym">Dicranum purpureum</name>
    <dbReference type="NCBI Taxonomy" id="3225"/>
    <lineage>
        <taxon>Eukaryota</taxon>
        <taxon>Viridiplantae</taxon>
        <taxon>Streptophyta</taxon>
        <taxon>Embryophyta</taxon>
        <taxon>Bryophyta</taxon>
        <taxon>Bryophytina</taxon>
        <taxon>Bryopsida</taxon>
        <taxon>Dicranidae</taxon>
        <taxon>Pseudoditrichales</taxon>
        <taxon>Ditrichaceae</taxon>
        <taxon>Ceratodon</taxon>
    </lineage>
</organism>
<accession>A0A8T0HKQ6</accession>
<dbReference type="AlphaFoldDB" id="A0A8T0HKQ6"/>
<keyword evidence="2" id="KW-1185">Reference proteome</keyword>
<protein>
    <submittedName>
        <fullName evidence="1">Uncharacterized protein</fullName>
    </submittedName>
</protein>
<evidence type="ECO:0000313" key="1">
    <source>
        <dbReference type="EMBL" id="KAG0571354.1"/>
    </source>
</evidence>